<dbReference type="InterPro" id="IPR037518">
    <property type="entry name" value="MPN"/>
</dbReference>
<dbReference type="EMBL" id="OZ019906">
    <property type="protein sequence ID" value="CAK9203065.1"/>
    <property type="molecule type" value="Genomic_DNA"/>
</dbReference>
<dbReference type="Proteomes" id="UP001497512">
    <property type="component" value="Chromosome 14"/>
</dbReference>
<reference evidence="10" key="1">
    <citation type="submission" date="2024-02" db="EMBL/GenBank/DDBJ databases">
        <authorList>
            <consortium name="ELIXIR-Norway"/>
            <consortium name="Elixir Norway"/>
        </authorList>
    </citation>
    <scope>NUCLEOTIDE SEQUENCE</scope>
</reference>
<dbReference type="PANTHER" id="PTHR10410">
    <property type="entry name" value="EUKARYOTIC TRANSLATION INITIATION FACTOR 3 -RELATED"/>
    <property type="match status" value="1"/>
</dbReference>
<evidence type="ECO:0000256" key="2">
    <source>
        <dbReference type="ARBA" id="ARBA00022670"/>
    </source>
</evidence>
<evidence type="ECO:0000256" key="8">
    <source>
        <dbReference type="SAM" id="MobiDB-lite"/>
    </source>
</evidence>
<dbReference type="Pfam" id="PF18110">
    <property type="entry name" value="BRCC36_C"/>
    <property type="match status" value="1"/>
</dbReference>
<protein>
    <recommendedName>
        <fullName evidence="9">MPN domain-containing protein</fullName>
    </recommendedName>
</protein>
<dbReference type="SMART" id="SM00232">
    <property type="entry name" value="JAB_MPN"/>
    <property type="match status" value="1"/>
</dbReference>
<evidence type="ECO:0000259" key="9">
    <source>
        <dbReference type="PROSITE" id="PS50249"/>
    </source>
</evidence>
<dbReference type="Pfam" id="PF01398">
    <property type="entry name" value="JAB"/>
    <property type="match status" value="1"/>
</dbReference>
<dbReference type="InterPro" id="IPR050242">
    <property type="entry name" value="JAMM_MPN+_peptidase_M67A"/>
</dbReference>
<dbReference type="InterPro" id="IPR040749">
    <property type="entry name" value="BRCC36_C"/>
</dbReference>
<dbReference type="InterPro" id="IPR033860">
    <property type="entry name" value="MPN_BRCC36"/>
</dbReference>
<evidence type="ECO:0000256" key="7">
    <source>
        <dbReference type="ARBA" id="ARBA00023049"/>
    </source>
</evidence>
<evidence type="ECO:0000256" key="6">
    <source>
        <dbReference type="ARBA" id="ARBA00022833"/>
    </source>
</evidence>
<dbReference type="SUPFAM" id="SSF102712">
    <property type="entry name" value="JAB1/MPN domain"/>
    <property type="match status" value="1"/>
</dbReference>
<evidence type="ECO:0000256" key="1">
    <source>
        <dbReference type="ARBA" id="ARBA00008021"/>
    </source>
</evidence>
<dbReference type="PROSITE" id="PS50249">
    <property type="entry name" value="MPN"/>
    <property type="match status" value="1"/>
</dbReference>
<keyword evidence="11" id="KW-1185">Reference proteome</keyword>
<keyword evidence="3" id="KW-0479">Metal-binding</keyword>
<sequence length="465" mass="50297">MALRGVKVTEEVWLTCFTHALSTETEEIMGLLLGDIQYASNGAATALVWGAAPQTRSDRRKDRVETNPEQLAAASAQAEISIFHSPKFASITCKEYIMTATTGRITRVIGWYHSHPHITVMPSHVDVRTQGMYQLLDPGFVGLIFSCFSEDAGKVGRIQAIAFQSQDGRRKTAMPAWGPIRMEPMVTVAESLGANGGAASASDDVDVEILNSMVPSKVAAGALQQVNSAALEDLFATADKEPVRNSTGSGSYAKAVVREEDSLSMQEALHLSNLDISEAEFVRKEVPLEVVPGHTLTHVDFPLSPLVDLQRILFAEEQAAYHQAMKQSINRLGQIHPLAAIHHSSTYQASLTKLLEYCLCPVLTSLWDRLQQNKLRLAVLQDESLLLLEQVAASAQRSGPSTRSSLKRGSPAGGAGSSVPLSASERRHANAPSSAVRRIHASGSQSDKRISLEQKDTIGSNLINI</sequence>
<accession>A0ABP0TR93</accession>
<comment type="similarity">
    <text evidence="1">Belongs to the peptidase M67A family. BRCC36 subfamily.</text>
</comment>
<evidence type="ECO:0000313" key="10">
    <source>
        <dbReference type="EMBL" id="CAK9203065.1"/>
    </source>
</evidence>
<dbReference type="CDD" id="cd08068">
    <property type="entry name" value="MPN_BRCC36"/>
    <property type="match status" value="1"/>
</dbReference>
<evidence type="ECO:0000256" key="3">
    <source>
        <dbReference type="ARBA" id="ARBA00022723"/>
    </source>
</evidence>
<keyword evidence="2" id="KW-0645">Protease</keyword>
<gene>
    <name evidence="10" type="ORF">CSSPTR1EN2_LOCUS6700</name>
</gene>
<keyword evidence="4" id="KW-0833">Ubl conjugation pathway</keyword>
<evidence type="ECO:0000256" key="4">
    <source>
        <dbReference type="ARBA" id="ARBA00022786"/>
    </source>
</evidence>
<feature type="domain" description="MPN" evidence="9">
    <location>
        <begin position="6"/>
        <end position="169"/>
    </location>
</feature>
<dbReference type="Gene3D" id="3.40.140.10">
    <property type="entry name" value="Cytidine Deaminase, domain 2"/>
    <property type="match status" value="1"/>
</dbReference>
<keyword evidence="6" id="KW-0862">Zinc</keyword>
<dbReference type="InterPro" id="IPR000555">
    <property type="entry name" value="JAMM/MPN+_dom"/>
</dbReference>
<keyword evidence="5" id="KW-0378">Hydrolase</keyword>
<feature type="region of interest" description="Disordered" evidence="8">
    <location>
        <begin position="398"/>
        <end position="451"/>
    </location>
</feature>
<evidence type="ECO:0000256" key="5">
    <source>
        <dbReference type="ARBA" id="ARBA00022801"/>
    </source>
</evidence>
<organism evidence="10 11">
    <name type="scientific">Sphagnum troendelagicum</name>
    <dbReference type="NCBI Taxonomy" id="128251"/>
    <lineage>
        <taxon>Eukaryota</taxon>
        <taxon>Viridiplantae</taxon>
        <taxon>Streptophyta</taxon>
        <taxon>Embryophyta</taxon>
        <taxon>Bryophyta</taxon>
        <taxon>Sphagnophytina</taxon>
        <taxon>Sphagnopsida</taxon>
        <taxon>Sphagnales</taxon>
        <taxon>Sphagnaceae</taxon>
        <taxon>Sphagnum</taxon>
    </lineage>
</organism>
<evidence type="ECO:0000313" key="11">
    <source>
        <dbReference type="Proteomes" id="UP001497512"/>
    </source>
</evidence>
<name>A0ABP0TR93_9BRYO</name>
<proteinExistence type="inferred from homology"/>
<keyword evidence="7" id="KW-0482">Metalloprotease</keyword>